<feature type="domain" description="Aminoacyl-transfer RNA synthetases class-II family profile" evidence="9">
    <location>
        <begin position="140"/>
        <end position="554"/>
    </location>
</feature>
<protein>
    <recommendedName>
        <fullName evidence="8">Aspartate--tRNA(Asp/Asn) ligase</fullName>
        <ecNumber evidence="8">6.1.1.23</ecNumber>
    </recommendedName>
    <alternativeName>
        <fullName evidence="8">Aspartyl-tRNA synthetase</fullName>
        <shortName evidence="8">AspRS</shortName>
    </alternativeName>
    <alternativeName>
        <fullName evidence="8">Non-discriminating aspartyl-tRNA synthetase</fullName>
        <shortName evidence="8">ND-AspRS</shortName>
    </alternativeName>
</protein>
<dbReference type="EMBL" id="SOBR01000003">
    <property type="protein sequence ID" value="TDU22657.1"/>
    <property type="molecule type" value="Genomic_DNA"/>
</dbReference>
<dbReference type="InterPro" id="IPR029351">
    <property type="entry name" value="GAD_dom"/>
</dbReference>
<evidence type="ECO:0000256" key="3">
    <source>
        <dbReference type="ARBA" id="ARBA00022598"/>
    </source>
</evidence>
<comment type="similarity">
    <text evidence="1 8">Belongs to the class-II aminoacyl-tRNA synthetase family. Type 1 subfamily.</text>
</comment>
<dbReference type="PROSITE" id="PS50862">
    <property type="entry name" value="AA_TRNA_LIGASE_II"/>
    <property type="match status" value="1"/>
</dbReference>
<feature type="binding site" evidence="8">
    <location>
        <position position="228"/>
    </location>
    <ligand>
        <name>ATP</name>
        <dbReference type="ChEBI" id="CHEBI:30616"/>
    </ligand>
</feature>
<dbReference type="OrthoDB" id="9802326at2"/>
<dbReference type="GO" id="GO:0005524">
    <property type="term" value="F:ATP binding"/>
    <property type="evidence" value="ECO:0007669"/>
    <property type="project" value="UniProtKB-UniRule"/>
</dbReference>
<dbReference type="Pfam" id="PF02938">
    <property type="entry name" value="GAD"/>
    <property type="match status" value="1"/>
</dbReference>
<comment type="subunit">
    <text evidence="8">Homodimer.</text>
</comment>
<keyword evidence="2 8" id="KW-0963">Cytoplasm</keyword>
<evidence type="ECO:0000256" key="1">
    <source>
        <dbReference type="ARBA" id="ARBA00006303"/>
    </source>
</evidence>
<feature type="binding site" evidence="8">
    <location>
        <begin position="219"/>
        <end position="221"/>
    </location>
    <ligand>
        <name>ATP</name>
        <dbReference type="ChEBI" id="CHEBI:30616"/>
    </ligand>
</feature>
<dbReference type="InterPro" id="IPR047090">
    <property type="entry name" value="AspRS_core"/>
</dbReference>
<dbReference type="CDD" id="cd04317">
    <property type="entry name" value="EcAspRS_like_N"/>
    <property type="match status" value="1"/>
</dbReference>
<comment type="subcellular location">
    <subcellularLocation>
        <location evidence="8">Cytoplasm</location>
    </subcellularLocation>
</comment>
<evidence type="ECO:0000256" key="4">
    <source>
        <dbReference type="ARBA" id="ARBA00022741"/>
    </source>
</evidence>
<dbReference type="PANTHER" id="PTHR22594:SF5">
    <property type="entry name" value="ASPARTATE--TRNA LIGASE, MITOCHONDRIAL"/>
    <property type="match status" value="1"/>
</dbReference>
<keyword evidence="11" id="KW-1185">Reference proteome</keyword>
<dbReference type="HAMAP" id="MF_00044">
    <property type="entry name" value="Asp_tRNA_synth_type1"/>
    <property type="match status" value="1"/>
</dbReference>
<keyword evidence="6 8" id="KW-0648">Protein biosynthesis</keyword>
<comment type="caution">
    <text evidence="10">The sequence shown here is derived from an EMBL/GenBank/DDBJ whole genome shotgun (WGS) entry which is preliminary data.</text>
</comment>
<feature type="site" description="Important for tRNA non-discrimination" evidence="8">
    <location>
        <position position="30"/>
    </location>
</feature>
<dbReference type="Gene3D" id="2.40.50.140">
    <property type="entry name" value="Nucleic acid-binding proteins"/>
    <property type="match status" value="1"/>
</dbReference>
<dbReference type="GO" id="GO:0050560">
    <property type="term" value="F:aspartate-tRNA(Asn) ligase activity"/>
    <property type="evidence" value="ECO:0007669"/>
    <property type="project" value="UniProtKB-EC"/>
</dbReference>
<dbReference type="SUPFAM" id="SSF55681">
    <property type="entry name" value="Class II aaRS and biotin synthetases"/>
    <property type="match status" value="1"/>
</dbReference>
<comment type="function">
    <text evidence="8">Aspartyl-tRNA synthetase with relaxed tRNA specificity since it is able to aspartylate not only its cognate tRNA(Asp) but also tRNA(Asn). Reaction proceeds in two steps: L-aspartate is first activated by ATP to form Asp-AMP and then transferred to the acceptor end of tRNA(Asp/Asn).</text>
</comment>
<name>A0A4R7NPG1_9GAMM</name>
<dbReference type="SUPFAM" id="SSF55261">
    <property type="entry name" value="GAD domain-like"/>
    <property type="match status" value="1"/>
</dbReference>
<gene>
    <name evidence="8" type="primary">aspS</name>
    <name evidence="10" type="ORF">C8E00_10317</name>
</gene>
<dbReference type="InterPro" id="IPR047089">
    <property type="entry name" value="Asp-tRNA-ligase_1_N"/>
</dbReference>
<dbReference type="SUPFAM" id="SSF50249">
    <property type="entry name" value="Nucleic acid-binding proteins"/>
    <property type="match status" value="1"/>
</dbReference>
<dbReference type="Pfam" id="PF00152">
    <property type="entry name" value="tRNA-synt_2"/>
    <property type="match status" value="1"/>
</dbReference>
<dbReference type="NCBIfam" id="TIGR00459">
    <property type="entry name" value="aspS_bact"/>
    <property type="match status" value="1"/>
</dbReference>
<dbReference type="GO" id="GO:0004815">
    <property type="term" value="F:aspartate-tRNA ligase activity"/>
    <property type="evidence" value="ECO:0007669"/>
    <property type="project" value="UniProtKB-UniRule"/>
</dbReference>
<accession>A0A4R7NPG1</accession>
<reference evidence="10 11" key="1">
    <citation type="submission" date="2019-03" db="EMBL/GenBank/DDBJ databases">
        <title>Genomic Encyclopedia of Type Strains, Phase IV (KMG-IV): sequencing the most valuable type-strain genomes for metagenomic binning, comparative biology and taxonomic classification.</title>
        <authorList>
            <person name="Goeker M."/>
        </authorList>
    </citation>
    <scope>NUCLEOTIDE SEQUENCE [LARGE SCALE GENOMIC DNA]</scope>
    <source>
        <strain evidence="10 11">DSM 6770</strain>
    </source>
</reference>
<feature type="binding site" evidence="8">
    <location>
        <position position="481"/>
    </location>
    <ligand>
        <name>ATP</name>
        <dbReference type="ChEBI" id="CHEBI:30616"/>
    </ligand>
</feature>
<proteinExistence type="inferred from homology"/>
<feature type="region of interest" description="Aspartate" evidence="8">
    <location>
        <begin position="197"/>
        <end position="200"/>
    </location>
</feature>
<dbReference type="InterPro" id="IPR004115">
    <property type="entry name" value="GAD-like_sf"/>
</dbReference>
<dbReference type="InterPro" id="IPR006195">
    <property type="entry name" value="aa-tRNA-synth_II"/>
</dbReference>
<dbReference type="InterPro" id="IPR004364">
    <property type="entry name" value="Aa-tRNA-synt_II"/>
</dbReference>
<comment type="catalytic activity">
    <reaction evidence="8">
        <text>tRNA(Asx) + L-aspartate + ATP = L-aspartyl-tRNA(Asx) + AMP + diphosphate</text>
        <dbReference type="Rhea" id="RHEA:18349"/>
        <dbReference type="Rhea" id="RHEA-COMP:9710"/>
        <dbReference type="Rhea" id="RHEA-COMP:9711"/>
        <dbReference type="ChEBI" id="CHEBI:29991"/>
        <dbReference type="ChEBI" id="CHEBI:30616"/>
        <dbReference type="ChEBI" id="CHEBI:33019"/>
        <dbReference type="ChEBI" id="CHEBI:78442"/>
        <dbReference type="ChEBI" id="CHEBI:78516"/>
        <dbReference type="ChEBI" id="CHEBI:456215"/>
        <dbReference type="EC" id="6.1.1.23"/>
    </reaction>
</comment>
<dbReference type="PRINTS" id="PR01042">
    <property type="entry name" value="TRNASYNTHASP"/>
</dbReference>
<feature type="site" description="Important for tRNA non-discrimination" evidence="8">
    <location>
        <position position="81"/>
    </location>
</feature>
<evidence type="ECO:0000313" key="10">
    <source>
        <dbReference type="EMBL" id="TDU22657.1"/>
    </source>
</evidence>
<evidence type="ECO:0000256" key="2">
    <source>
        <dbReference type="ARBA" id="ARBA00022490"/>
    </source>
</evidence>
<keyword evidence="4 8" id="KW-0547">Nucleotide-binding</keyword>
<feature type="binding site" evidence="8">
    <location>
        <position position="173"/>
    </location>
    <ligand>
        <name>L-aspartate</name>
        <dbReference type="ChEBI" id="CHEBI:29991"/>
    </ligand>
</feature>
<dbReference type="GO" id="GO:0006422">
    <property type="term" value="P:aspartyl-tRNA aminoacylation"/>
    <property type="evidence" value="ECO:0007669"/>
    <property type="project" value="UniProtKB-UniRule"/>
</dbReference>
<dbReference type="EC" id="6.1.1.23" evidence="8"/>
<sequence>MRSHYCGQLNETQVDQEVALCGWVHRRRDHGGVIFLDLRDRDGIAQVVVDPDTPEAFANADRARNEFVLRIRGRIRLRPEGTQNPNMPTGMIEVLASNVEVLNTAATPPFQLDEHGKVGEEIRLKHRYIDLRRPEMIDKLRLRSRITHSVRAHLEAQGFLDIETPILTRATPEGARDYLVPSRTHPGEFFALPQSPQLFKQLLMVSGFDRYYQIAKCFRDEDLRADRQPEFTQIDLEASFVEESDIMSLTEDMIRQLFQDVLDVNLPAFPKMPYSEAMNRYGSDKPDLRIPLELVDVNDLMRDVDFKVFSGPAKADDGRVAALKVTGGAKLSRKEIDAYTDFVNIYGAKGLAWIKVNERAKGIEGLQSPIVKFMEGIVDELLDRVGAEDGDIIFFGADKARIVNEALGALRVKLGEDLDLYTQAWAPLWVVDFPMFETDDNGRLAALHHPFTAPSCSPEAFKADPASALSRAYDMVLNGTELGGGSIRIHDQAMQRAVFEVLGIGEAEADEKFGFLLDALKFGAPPHGGLAFGLDRLVMLMSGAKTIREVIAFPKTQSAACLMTDAPGEVSAEQLKELNIRLRQKAQQGGNGEA</sequence>
<dbReference type="InterPro" id="IPR045864">
    <property type="entry name" value="aa-tRNA-synth_II/BPL/LPL"/>
</dbReference>
<evidence type="ECO:0000313" key="11">
    <source>
        <dbReference type="Proteomes" id="UP000295380"/>
    </source>
</evidence>
<evidence type="ECO:0000256" key="8">
    <source>
        <dbReference type="HAMAP-Rule" id="MF_00044"/>
    </source>
</evidence>
<evidence type="ECO:0000256" key="5">
    <source>
        <dbReference type="ARBA" id="ARBA00022840"/>
    </source>
</evidence>
<evidence type="ECO:0000259" key="9">
    <source>
        <dbReference type="PROSITE" id="PS50862"/>
    </source>
</evidence>
<dbReference type="PANTHER" id="PTHR22594">
    <property type="entry name" value="ASPARTYL/LYSYL-TRNA SYNTHETASE"/>
    <property type="match status" value="1"/>
</dbReference>
<feature type="binding site" evidence="8">
    <location>
        <position position="219"/>
    </location>
    <ligand>
        <name>L-aspartate</name>
        <dbReference type="ChEBI" id="CHEBI:29991"/>
    </ligand>
</feature>
<dbReference type="NCBIfam" id="NF001750">
    <property type="entry name" value="PRK00476.1"/>
    <property type="match status" value="1"/>
</dbReference>
<dbReference type="InterPro" id="IPR004365">
    <property type="entry name" value="NA-bd_OB_tRNA"/>
</dbReference>
<dbReference type="InterPro" id="IPR012340">
    <property type="entry name" value="NA-bd_OB-fold"/>
</dbReference>
<feature type="binding site" evidence="8">
    <location>
        <begin position="533"/>
        <end position="536"/>
    </location>
    <ligand>
        <name>ATP</name>
        <dbReference type="ChEBI" id="CHEBI:30616"/>
    </ligand>
</feature>
<dbReference type="RefSeq" id="WP_133696025.1">
    <property type="nucleotide sequence ID" value="NZ_SOBR01000003.1"/>
</dbReference>
<dbReference type="GO" id="GO:0003676">
    <property type="term" value="F:nucleic acid binding"/>
    <property type="evidence" value="ECO:0007669"/>
    <property type="project" value="InterPro"/>
</dbReference>
<dbReference type="Pfam" id="PF01336">
    <property type="entry name" value="tRNA_anti-codon"/>
    <property type="match status" value="1"/>
</dbReference>
<evidence type="ECO:0000256" key="6">
    <source>
        <dbReference type="ARBA" id="ARBA00022917"/>
    </source>
</evidence>
<evidence type="ECO:0000256" key="7">
    <source>
        <dbReference type="ARBA" id="ARBA00023146"/>
    </source>
</evidence>
<dbReference type="AlphaFoldDB" id="A0A4R7NPG1"/>
<dbReference type="Gene3D" id="3.30.930.10">
    <property type="entry name" value="Bira Bifunctional Protein, Domain 2"/>
    <property type="match status" value="1"/>
</dbReference>
<dbReference type="CDD" id="cd00777">
    <property type="entry name" value="AspRS_core"/>
    <property type="match status" value="1"/>
</dbReference>
<keyword evidence="5 8" id="KW-0067">ATP-binding</keyword>
<dbReference type="InterPro" id="IPR002312">
    <property type="entry name" value="Asp/Asn-tRNA-synth_IIb"/>
</dbReference>
<keyword evidence="3 8" id="KW-0436">Ligase</keyword>
<dbReference type="InterPro" id="IPR004524">
    <property type="entry name" value="Asp-tRNA-ligase_1"/>
</dbReference>
<organism evidence="10 11">
    <name type="scientific">Chromohalobacter marismortui</name>
    <dbReference type="NCBI Taxonomy" id="42055"/>
    <lineage>
        <taxon>Bacteria</taxon>
        <taxon>Pseudomonadati</taxon>
        <taxon>Pseudomonadota</taxon>
        <taxon>Gammaproteobacteria</taxon>
        <taxon>Oceanospirillales</taxon>
        <taxon>Halomonadaceae</taxon>
        <taxon>Chromohalobacter</taxon>
    </lineage>
</organism>
<dbReference type="GO" id="GO:0005737">
    <property type="term" value="C:cytoplasm"/>
    <property type="evidence" value="ECO:0007669"/>
    <property type="project" value="UniProtKB-SubCell"/>
</dbReference>
<feature type="binding site" evidence="8">
    <location>
        <position position="448"/>
    </location>
    <ligand>
        <name>L-aspartate</name>
        <dbReference type="ChEBI" id="CHEBI:29991"/>
    </ligand>
</feature>
<keyword evidence="7 8" id="KW-0030">Aminoacyl-tRNA synthetase</keyword>
<dbReference type="Gene3D" id="3.30.1360.30">
    <property type="entry name" value="GAD-like domain"/>
    <property type="match status" value="1"/>
</dbReference>
<feature type="binding site" evidence="8">
    <location>
        <position position="488"/>
    </location>
    <ligand>
        <name>L-aspartate</name>
        <dbReference type="ChEBI" id="CHEBI:29991"/>
    </ligand>
</feature>
<dbReference type="Proteomes" id="UP000295380">
    <property type="component" value="Unassembled WGS sequence"/>
</dbReference>